<dbReference type="Proteomes" id="UP000322667">
    <property type="component" value="Chromosome A08"/>
</dbReference>
<keyword evidence="2" id="KW-1185">Reference proteome</keyword>
<accession>A0A5D2PJM8</accession>
<proteinExistence type="predicted"/>
<protein>
    <submittedName>
        <fullName evidence="1">Uncharacterized protein</fullName>
    </submittedName>
</protein>
<gene>
    <name evidence="1" type="ORF">ES332_A08G191100v1</name>
</gene>
<name>A0A5D2PJM8_GOSTO</name>
<evidence type="ECO:0000313" key="2">
    <source>
        <dbReference type="Proteomes" id="UP000322667"/>
    </source>
</evidence>
<evidence type="ECO:0000313" key="1">
    <source>
        <dbReference type="EMBL" id="TYI15515.1"/>
    </source>
</evidence>
<dbReference type="AlphaFoldDB" id="A0A5D2PJM8"/>
<sequence length="73" mass="8227">MISKARFYGHTEQKSLVVTWRRLECCGTGFVRGCCALELGGLGFPETSPVRAIWARQYGYFRSGLLILLGIWV</sequence>
<reference evidence="1 2" key="1">
    <citation type="submission" date="2019-07" db="EMBL/GenBank/DDBJ databases">
        <title>WGS assembly of Gossypium tomentosum.</title>
        <authorList>
            <person name="Chen Z.J."/>
            <person name="Sreedasyam A."/>
            <person name="Ando A."/>
            <person name="Song Q."/>
            <person name="De L."/>
            <person name="Hulse-Kemp A."/>
            <person name="Ding M."/>
            <person name="Ye W."/>
            <person name="Kirkbride R."/>
            <person name="Jenkins J."/>
            <person name="Plott C."/>
            <person name="Lovell J."/>
            <person name="Lin Y.-M."/>
            <person name="Vaughn R."/>
            <person name="Liu B."/>
            <person name="Li W."/>
            <person name="Simpson S."/>
            <person name="Scheffler B."/>
            <person name="Saski C."/>
            <person name="Grover C."/>
            <person name="Hu G."/>
            <person name="Conover J."/>
            <person name="Carlson J."/>
            <person name="Shu S."/>
            <person name="Boston L."/>
            <person name="Williams M."/>
            <person name="Peterson D."/>
            <person name="Mcgee K."/>
            <person name="Jones D."/>
            <person name="Wendel J."/>
            <person name="Stelly D."/>
            <person name="Grimwood J."/>
            <person name="Schmutz J."/>
        </authorList>
    </citation>
    <scope>NUCLEOTIDE SEQUENCE [LARGE SCALE GENOMIC DNA]</scope>
    <source>
        <strain evidence="1">7179.01</strain>
    </source>
</reference>
<organism evidence="1 2">
    <name type="scientific">Gossypium tomentosum</name>
    <name type="common">Hawaiian cotton</name>
    <name type="synonym">Gossypium sandvicense</name>
    <dbReference type="NCBI Taxonomy" id="34277"/>
    <lineage>
        <taxon>Eukaryota</taxon>
        <taxon>Viridiplantae</taxon>
        <taxon>Streptophyta</taxon>
        <taxon>Embryophyta</taxon>
        <taxon>Tracheophyta</taxon>
        <taxon>Spermatophyta</taxon>
        <taxon>Magnoliopsida</taxon>
        <taxon>eudicotyledons</taxon>
        <taxon>Gunneridae</taxon>
        <taxon>Pentapetalae</taxon>
        <taxon>rosids</taxon>
        <taxon>malvids</taxon>
        <taxon>Malvales</taxon>
        <taxon>Malvaceae</taxon>
        <taxon>Malvoideae</taxon>
        <taxon>Gossypium</taxon>
    </lineage>
</organism>
<dbReference type="EMBL" id="CM017617">
    <property type="protein sequence ID" value="TYI15515.1"/>
    <property type="molecule type" value="Genomic_DNA"/>
</dbReference>